<proteinExistence type="predicted"/>
<feature type="region of interest" description="Disordered" evidence="1">
    <location>
        <begin position="1"/>
        <end position="24"/>
    </location>
</feature>
<evidence type="ECO:0000256" key="1">
    <source>
        <dbReference type="SAM" id="MobiDB-lite"/>
    </source>
</evidence>
<protein>
    <submittedName>
        <fullName evidence="2">Uncharacterized protein</fullName>
    </submittedName>
</protein>
<feature type="compositionally biased region" description="Basic residues" evidence="1">
    <location>
        <begin position="1"/>
        <end position="20"/>
    </location>
</feature>
<sequence>MNSSKKKRNRRTRRRWKRKSGGYTKWDEMKDTKASKKEVDMAWRDAARDAIGTKW</sequence>
<gene>
    <name evidence="2" type="ORF">LCMiAC01_05150</name>
</gene>
<name>A0A481Z005_9VIRU</name>
<accession>A0A481Z005</accession>
<organism evidence="2">
    <name type="scientific">Mimivirus LCMiAC01</name>
    <dbReference type="NCBI Taxonomy" id="2506608"/>
    <lineage>
        <taxon>Viruses</taxon>
        <taxon>Varidnaviria</taxon>
        <taxon>Bamfordvirae</taxon>
        <taxon>Nucleocytoviricota</taxon>
        <taxon>Megaviricetes</taxon>
        <taxon>Imitervirales</taxon>
        <taxon>Mimiviridae</taxon>
        <taxon>Klosneuvirinae</taxon>
    </lineage>
</organism>
<dbReference type="EMBL" id="MK500400">
    <property type="protein sequence ID" value="QBK88833.1"/>
    <property type="molecule type" value="Genomic_DNA"/>
</dbReference>
<reference evidence="2" key="1">
    <citation type="journal article" date="2019" name="MBio">
        <title>Virus Genomes from Deep Sea Sediments Expand the Ocean Megavirome and Support Independent Origins of Viral Gigantism.</title>
        <authorList>
            <person name="Backstrom D."/>
            <person name="Yutin N."/>
            <person name="Jorgensen S.L."/>
            <person name="Dharamshi J."/>
            <person name="Homa F."/>
            <person name="Zaremba-Niedwiedzka K."/>
            <person name="Spang A."/>
            <person name="Wolf Y.I."/>
            <person name="Koonin E.V."/>
            <person name="Ettema T.J."/>
        </authorList>
    </citation>
    <scope>NUCLEOTIDE SEQUENCE</scope>
</reference>
<evidence type="ECO:0000313" key="2">
    <source>
        <dbReference type="EMBL" id="QBK88833.1"/>
    </source>
</evidence>